<dbReference type="Gene3D" id="2.30.60.10">
    <property type="entry name" value="Cyanovirin-N"/>
    <property type="match status" value="1"/>
</dbReference>
<dbReference type="InterPro" id="IPR036673">
    <property type="entry name" value="Cyanovirin-N_sf"/>
</dbReference>
<organism evidence="4 5">
    <name type="scientific">Cordyceps fumosorosea (strain ARSEF 2679)</name>
    <name type="common">Isaria fumosorosea</name>
    <dbReference type="NCBI Taxonomy" id="1081104"/>
    <lineage>
        <taxon>Eukaryota</taxon>
        <taxon>Fungi</taxon>
        <taxon>Dikarya</taxon>
        <taxon>Ascomycota</taxon>
        <taxon>Pezizomycotina</taxon>
        <taxon>Sordariomycetes</taxon>
        <taxon>Hypocreomycetidae</taxon>
        <taxon>Hypocreales</taxon>
        <taxon>Cordycipitaceae</taxon>
        <taxon>Cordyceps</taxon>
    </lineage>
</organism>
<comment type="caution">
    <text evidence="4">The sequence shown here is derived from an EMBL/GenBank/DDBJ whole genome shotgun (WGS) entry which is preliminary data.</text>
</comment>
<dbReference type="GeneID" id="30021707"/>
<evidence type="ECO:0000256" key="2">
    <source>
        <dbReference type="SAM" id="SignalP"/>
    </source>
</evidence>
<gene>
    <name evidence="4" type="ORF">ISF_05415</name>
</gene>
<evidence type="ECO:0000259" key="3">
    <source>
        <dbReference type="Pfam" id="PF08881"/>
    </source>
</evidence>
<accession>A0A167U8I6</accession>
<feature type="region of interest" description="Disordered" evidence="1">
    <location>
        <begin position="34"/>
        <end position="69"/>
    </location>
</feature>
<keyword evidence="2" id="KW-0732">Signal</keyword>
<feature type="chain" id="PRO_5007892906" evidence="2">
    <location>
        <begin position="24"/>
        <end position="240"/>
    </location>
</feature>
<dbReference type="InterPro" id="IPR011058">
    <property type="entry name" value="Cyanovirin-N"/>
</dbReference>
<evidence type="ECO:0000256" key="1">
    <source>
        <dbReference type="SAM" id="MobiDB-lite"/>
    </source>
</evidence>
<dbReference type="Proteomes" id="UP000076744">
    <property type="component" value="Unassembled WGS sequence"/>
</dbReference>
<dbReference type="RefSeq" id="XP_018703591.1">
    <property type="nucleotide sequence ID" value="XM_018849020.1"/>
</dbReference>
<proteinExistence type="predicted"/>
<reference evidence="4 5" key="1">
    <citation type="journal article" date="2016" name="Genome Biol. Evol.">
        <title>Divergent and convergent evolution of fungal pathogenicity.</title>
        <authorList>
            <person name="Shang Y."/>
            <person name="Xiao G."/>
            <person name="Zheng P."/>
            <person name="Cen K."/>
            <person name="Zhan S."/>
            <person name="Wang C."/>
        </authorList>
    </citation>
    <scope>NUCLEOTIDE SEQUENCE [LARGE SCALE GENOMIC DNA]</scope>
    <source>
        <strain evidence="4 5">ARSEF 2679</strain>
    </source>
</reference>
<dbReference type="SUPFAM" id="SSF51322">
    <property type="entry name" value="Cyanovirin-N"/>
    <property type="match status" value="1"/>
</dbReference>
<evidence type="ECO:0000313" key="5">
    <source>
        <dbReference type="Proteomes" id="UP000076744"/>
    </source>
</evidence>
<dbReference type="EMBL" id="AZHB01000013">
    <property type="protein sequence ID" value="OAA61336.1"/>
    <property type="molecule type" value="Genomic_DNA"/>
</dbReference>
<evidence type="ECO:0000313" key="4">
    <source>
        <dbReference type="EMBL" id="OAA61336.1"/>
    </source>
</evidence>
<name>A0A167U8I6_CORFA</name>
<feature type="domain" description="Cyanovirin-N" evidence="3">
    <location>
        <begin position="105"/>
        <end position="202"/>
    </location>
</feature>
<feature type="signal peptide" evidence="2">
    <location>
        <begin position="1"/>
        <end position="23"/>
    </location>
</feature>
<sequence>MHLTSNITLVLLALIAALALATALPPPLRGRYVPSMAPGSSDPEAASQHDGDVGGGGSQNRVVLPHGDGAVRLPGVNHKPVVAADGGGGGGGAGNGTATTTIFGRRCRLLTLLGGGKRGHSTLQAACRDGEEATGTWWLTSLNLNQCLGNVGGRLVFQERGNYDETCRPCGIEALGPDGPVMMRCACVPAPGRAPTFTELLLDSQEGGRGIWVAGGRLVCGAQQGTKSPRYIASSGINET</sequence>
<dbReference type="OrthoDB" id="2947935at2759"/>
<dbReference type="Pfam" id="PF08881">
    <property type="entry name" value="CVNH"/>
    <property type="match status" value="1"/>
</dbReference>
<dbReference type="AlphaFoldDB" id="A0A167U8I6"/>
<protein>
    <submittedName>
        <fullName evidence="4">Cyanovirin-N</fullName>
    </submittedName>
</protein>
<keyword evidence="5" id="KW-1185">Reference proteome</keyword>